<evidence type="ECO:0000313" key="2">
    <source>
        <dbReference type="EMBL" id="CDP98005.1"/>
    </source>
</evidence>
<protein>
    <submittedName>
        <fullName evidence="2">Bm565</fullName>
    </submittedName>
</protein>
<sequence>MQQKKNDATNLVQKRQPLQEEPSSSLTYAMRENILWQTPHTNSYIMKLQFPLSTTFETKIH</sequence>
<proteinExistence type="predicted"/>
<feature type="region of interest" description="Disordered" evidence="1">
    <location>
        <begin position="1"/>
        <end position="24"/>
    </location>
</feature>
<gene>
    <name evidence="2" type="primary">Bm565</name>
    <name evidence="2" type="ORF">BM_Bm565</name>
</gene>
<evidence type="ECO:0000256" key="1">
    <source>
        <dbReference type="SAM" id="MobiDB-lite"/>
    </source>
</evidence>
<dbReference type="AlphaFoldDB" id="A0A1I9G3F4"/>
<name>A0A1I9G3F4_BRUMA</name>
<reference evidence="2" key="1">
    <citation type="journal article" date="2007" name="Science">
        <title>Draft genome of the filarial nematode parasite Brugia malayi.</title>
        <authorList>
            <person name="Ghedin E."/>
            <person name="Wang S."/>
            <person name="Spiro D."/>
            <person name="Caler E."/>
            <person name="Zhao Q."/>
            <person name="Crabtree J."/>
            <person name="Allen J.E."/>
            <person name="Delcher A.L."/>
            <person name="Guiliano D.B."/>
            <person name="Miranda-Saavedra D."/>
            <person name="Angiuoli S.V."/>
            <person name="Creasy T."/>
            <person name="Amedeo P."/>
            <person name="Haas B."/>
            <person name="El-Sayed N.M."/>
            <person name="Wortman J.R."/>
            <person name="Feldblyum T."/>
            <person name="Tallon L."/>
            <person name="Schatz M."/>
            <person name="Shumway M."/>
            <person name="Koo H."/>
            <person name="Salzberg S.L."/>
            <person name="Schobel S."/>
            <person name="Pertea M."/>
            <person name="Pop M."/>
            <person name="White O."/>
            <person name="Barton G.J."/>
            <person name="Carlow C.K."/>
            <person name="Crawford M.J."/>
            <person name="Daub J."/>
            <person name="Dimmic M.W."/>
            <person name="Estes C.F."/>
            <person name="Foster J.M."/>
            <person name="Ganatra M."/>
            <person name="Gregory W.F."/>
            <person name="Johnson N.M."/>
            <person name="Jin J."/>
            <person name="Komuniecki R."/>
            <person name="Korf I."/>
            <person name="Kumar S."/>
            <person name="Laney S."/>
            <person name="Li B.W."/>
            <person name="Li W."/>
            <person name="Lindblom T.H."/>
            <person name="Lustigman S."/>
            <person name="Ma D."/>
            <person name="Maina C.V."/>
            <person name="Martin D.M."/>
            <person name="McCarter J.P."/>
            <person name="McReynolds L."/>
            <person name="Mitreva M."/>
            <person name="Nutman T.B."/>
            <person name="Parkinson J."/>
            <person name="Peregrin-Alvarez J.M."/>
            <person name="Poole C."/>
            <person name="Ren Q."/>
            <person name="Saunders L."/>
            <person name="Sluder A.E."/>
            <person name="Smith K."/>
            <person name="Stanke M."/>
            <person name="Unnasch T.R."/>
            <person name="Ware J."/>
            <person name="Wei A.D."/>
            <person name="Weil G."/>
            <person name="Williams D.J."/>
            <person name="Zhang Y."/>
            <person name="Williams S.A."/>
            <person name="Fraser-Liggett C."/>
            <person name="Slatko B."/>
            <person name="Blaxter M.L."/>
            <person name="Scott A.L."/>
        </authorList>
    </citation>
    <scope>NUCLEOTIDE SEQUENCE</scope>
    <source>
        <strain evidence="2">FR3</strain>
    </source>
</reference>
<dbReference type="EMBL" id="LN856992">
    <property type="protein sequence ID" value="CDP98005.1"/>
    <property type="molecule type" value="Genomic_DNA"/>
</dbReference>
<accession>A0A1I9G3F4</accession>
<reference evidence="2" key="2">
    <citation type="submission" date="2012-12" db="EMBL/GenBank/DDBJ databases">
        <authorList>
            <consortium name="WormBase Consortium"/>
            <person name="Ghedin E."/>
            <person name="Paulini M."/>
        </authorList>
    </citation>
    <scope>NUCLEOTIDE SEQUENCE</scope>
    <source>
        <strain evidence="2">FR3</strain>
    </source>
</reference>
<organism evidence="2">
    <name type="scientific">Brugia malayi</name>
    <name type="common">Filarial nematode worm</name>
    <dbReference type="NCBI Taxonomy" id="6279"/>
    <lineage>
        <taxon>Eukaryota</taxon>
        <taxon>Metazoa</taxon>
        <taxon>Ecdysozoa</taxon>
        <taxon>Nematoda</taxon>
        <taxon>Chromadorea</taxon>
        <taxon>Rhabditida</taxon>
        <taxon>Spirurina</taxon>
        <taxon>Spiruromorpha</taxon>
        <taxon>Filarioidea</taxon>
        <taxon>Onchocercidae</taxon>
        <taxon>Brugia</taxon>
    </lineage>
</organism>